<evidence type="ECO:0000313" key="4">
    <source>
        <dbReference type="Proteomes" id="UP000078240"/>
    </source>
</evidence>
<dbReference type="KEGG" id="plj:28889528"/>
<dbReference type="EMBL" id="LSBH01000004">
    <property type="protein sequence ID" value="OAQ79661.1"/>
    <property type="molecule type" value="Genomic_DNA"/>
</dbReference>
<evidence type="ECO:0000259" key="1">
    <source>
        <dbReference type="Pfam" id="PF24494"/>
    </source>
</evidence>
<reference evidence="2 4" key="1">
    <citation type="submission" date="2016-01" db="EMBL/GenBank/DDBJ databases">
        <title>Biosynthesis of antibiotic leucinostatins and their inhibition on Phytophthora in bio-control Purpureocillium lilacinum.</title>
        <authorList>
            <person name="Wang G."/>
            <person name="Liu Z."/>
            <person name="Lin R."/>
            <person name="Li E."/>
            <person name="Mao Z."/>
            <person name="Ling J."/>
            <person name="Yin W."/>
            <person name="Xie B."/>
        </authorList>
    </citation>
    <scope>NUCLEOTIDE SEQUENCE [LARGE SCALE GENOMIC DNA]</scope>
    <source>
        <strain evidence="2">PLBJ-1</strain>
        <strain evidence="3">PLFJ-1</strain>
    </source>
</reference>
<gene>
    <name evidence="2" type="ORF">VFPBJ_05246</name>
    <name evidence="3" type="ORF">VFPFJ_07404</name>
</gene>
<dbReference type="Proteomes" id="UP000078240">
    <property type="component" value="Unassembled WGS sequence"/>
</dbReference>
<sequence>MKSDWSKPELLYRVNCSCCSQAPTVEGQDIVARSRANVNLFAQHDERKLEELQKSFEQHMDWSCREPSPFMSAYGDEERAKGRAEQLANKRHKDVTVTTIDASLLGKGAVRHVLSVRAQFNIQLEEEVYYGAWYEFLILHRVPKEAILDVELVDS</sequence>
<comment type="caution">
    <text evidence="2">The sequence shown here is derived from an EMBL/GenBank/DDBJ whole genome shotgun (WGS) entry which is preliminary data.</text>
</comment>
<dbReference type="InterPro" id="IPR056009">
    <property type="entry name" value="DUF7587"/>
</dbReference>
<dbReference type="EMBL" id="LSBI01000006">
    <property type="protein sequence ID" value="OAQ88939.1"/>
    <property type="molecule type" value="Genomic_DNA"/>
</dbReference>
<feature type="domain" description="DUF7587" evidence="1">
    <location>
        <begin position="7"/>
        <end position="149"/>
    </location>
</feature>
<organism evidence="2 4">
    <name type="scientific">Purpureocillium lilacinum</name>
    <name type="common">Paecilomyces lilacinus</name>
    <dbReference type="NCBI Taxonomy" id="33203"/>
    <lineage>
        <taxon>Eukaryota</taxon>
        <taxon>Fungi</taxon>
        <taxon>Dikarya</taxon>
        <taxon>Ascomycota</taxon>
        <taxon>Pezizomycotina</taxon>
        <taxon>Sordariomycetes</taxon>
        <taxon>Hypocreomycetidae</taxon>
        <taxon>Hypocreales</taxon>
        <taxon>Ophiocordycipitaceae</taxon>
        <taxon>Purpureocillium</taxon>
    </lineage>
</organism>
<dbReference type="Pfam" id="PF24494">
    <property type="entry name" value="DUF7587"/>
    <property type="match status" value="1"/>
</dbReference>
<evidence type="ECO:0000313" key="2">
    <source>
        <dbReference type="EMBL" id="OAQ79661.1"/>
    </source>
</evidence>
<dbReference type="Proteomes" id="UP000078340">
    <property type="component" value="Unassembled WGS sequence"/>
</dbReference>
<accession>A0A179GQU9</accession>
<name>A0A179GQU9_PURLI</name>
<proteinExistence type="predicted"/>
<dbReference type="PANTHER" id="PTHR40781:SF1">
    <property type="match status" value="1"/>
</dbReference>
<dbReference type="AlphaFoldDB" id="A0A179GQU9"/>
<dbReference type="PANTHER" id="PTHR40781">
    <property type="match status" value="1"/>
</dbReference>
<dbReference type="GeneID" id="28889528"/>
<evidence type="ECO:0000313" key="3">
    <source>
        <dbReference type="EMBL" id="OAQ88939.1"/>
    </source>
</evidence>
<protein>
    <recommendedName>
        <fullName evidence="1">DUF7587 domain-containing protein</fullName>
    </recommendedName>
</protein>